<keyword evidence="11" id="KW-1185">Reference proteome</keyword>
<sequence length="394" mass="43389">MTEFLVKRFVKDYQQTEAVQVRTAYGTLSSMVGIFCNMLLFGAKLLIGLLINSISVMADAFNNLSDAASSIIGFIGVKMAEKPADDDHPFGHGRIEYIAAFIVAFIVIQVGFSLFKTSLNKILNPESMSFKWISIVILSLSVAVKLWLSLFNRTLGKRINSKVMLATAADAMGDVVTTSATMLSIAVFGIFGVNIDGIVGIAVSVVVMIAGVNIAKDTLAPLIGEAIDPQLYEQITNFVESFEGILGTHDLIVHNYGPSKSMASIHAEVPNDVNVERSHEVIDQIEHEAARRFGLLLVIHMDPVETHDGRIREFRDMLGEVLTELDSRLSFHDFRMVDGVEHINLIFDLVVPREYKAAVQDNLKARISAAVRKRDPRCACVITVENSYLAEAQK</sequence>
<dbReference type="PANTHER" id="PTHR43840:SF50">
    <property type="entry name" value="MANGANESE EFFLUX SYSTEM PROTEIN MNES"/>
    <property type="match status" value="1"/>
</dbReference>
<evidence type="ECO:0000313" key="11">
    <source>
        <dbReference type="Proteomes" id="UP000198508"/>
    </source>
</evidence>
<dbReference type="Pfam" id="PF01545">
    <property type="entry name" value="Cation_efflux"/>
    <property type="match status" value="1"/>
</dbReference>
<dbReference type="GO" id="GO:0016020">
    <property type="term" value="C:membrane"/>
    <property type="evidence" value="ECO:0007669"/>
    <property type="project" value="UniProtKB-SubCell"/>
</dbReference>
<dbReference type="STRING" id="460384.SAMN05216313_1099"/>
<dbReference type="InterPro" id="IPR002524">
    <property type="entry name" value="Cation_efflux"/>
</dbReference>
<proteinExistence type="inferred from homology"/>
<dbReference type="PANTHER" id="PTHR43840">
    <property type="entry name" value="MITOCHONDRIAL METAL TRANSPORTER 1-RELATED"/>
    <property type="match status" value="1"/>
</dbReference>
<dbReference type="SUPFAM" id="SSF160240">
    <property type="entry name" value="Cation efflux protein cytoplasmic domain-like"/>
    <property type="match status" value="1"/>
</dbReference>
<evidence type="ECO:0000313" key="10">
    <source>
        <dbReference type="EMBL" id="SET58425.1"/>
    </source>
</evidence>
<dbReference type="InterPro" id="IPR058533">
    <property type="entry name" value="Cation_efflux_TM"/>
</dbReference>
<evidence type="ECO:0000256" key="3">
    <source>
        <dbReference type="ARBA" id="ARBA00022448"/>
    </source>
</evidence>
<dbReference type="InterPro" id="IPR050291">
    <property type="entry name" value="CDF_Transporter"/>
</dbReference>
<dbReference type="InterPro" id="IPR027470">
    <property type="entry name" value="Cation_efflux_CTD"/>
</dbReference>
<evidence type="ECO:0000256" key="6">
    <source>
        <dbReference type="ARBA" id="ARBA00023136"/>
    </source>
</evidence>
<feature type="domain" description="Cation efflux protein cytoplasmic" evidence="9">
    <location>
        <begin position="228"/>
        <end position="303"/>
    </location>
</feature>
<dbReference type="InterPro" id="IPR036837">
    <property type="entry name" value="Cation_efflux_CTD_sf"/>
</dbReference>
<comment type="similarity">
    <text evidence="2">Belongs to the cation diffusion facilitator (CDF) transporter (TC 2.A.4) family.</text>
</comment>
<evidence type="ECO:0000259" key="8">
    <source>
        <dbReference type="Pfam" id="PF01545"/>
    </source>
</evidence>
<feature type="transmembrane region" description="Helical" evidence="7">
    <location>
        <begin position="163"/>
        <end position="191"/>
    </location>
</feature>
<evidence type="ECO:0000256" key="1">
    <source>
        <dbReference type="ARBA" id="ARBA00004141"/>
    </source>
</evidence>
<keyword evidence="3" id="KW-0813">Transport</keyword>
<dbReference type="EMBL" id="FOIM01000009">
    <property type="protein sequence ID" value="SET58425.1"/>
    <property type="molecule type" value="Genomic_DNA"/>
</dbReference>
<evidence type="ECO:0000256" key="4">
    <source>
        <dbReference type="ARBA" id="ARBA00022692"/>
    </source>
</evidence>
<dbReference type="FunFam" id="1.20.1510.10:FF:000006">
    <property type="entry name" value="Divalent cation efflux transporter"/>
    <property type="match status" value="1"/>
</dbReference>
<evidence type="ECO:0000259" key="9">
    <source>
        <dbReference type="Pfam" id="PF16916"/>
    </source>
</evidence>
<dbReference type="Pfam" id="PF16916">
    <property type="entry name" value="ZT_dimer"/>
    <property type="match status" value="1"/>
</dbReference>
<dbReference type="InterPro" id="IPR027469">
    <property type="entry name" value="Cation_efflux_TMD_sf"/>
</dbReference>
<dbReference type="Gene3D" id="1.20.1510.10">
    <property type="entry name" value="Cation efflux protein transmembrane domain"/>
    <property type="match status" value="1"/>
</dbReference>
<dbReference type="SUPFAM" id="SSF161111">
    <property type="entry name" value="Cation efflux protein transmembrane domain-like"/>
    <property type="match status" value="1"/>
</dbReference>
<organism evidence="10 11">
    <name type="scientific">Enterocloster lavalensis</name>
    <dbReference type="NCBI Taxonomy" id="460384"/>
    <lineage>
        <taxon>Bacteria</taxon>
        <taxon>Bacillati</taxon>
        <taxon>Bacillota</taxon>
        <taxon>Clostridia</taxon>
        <taxon>Lachnospirales</taxon>
        <taxon>Lachnospiraceae</taxon>
        <taxon>Enterocloster</taxon>
    </lineage>
</organism>
<keyword evidence="4 7" id="KW-0812">Transmembrane</keyword>
<dbReference type="RefSeq" id="WP_092363025.1">
    <property type="nucleotide sequence ID" value="NZ_FOIM01000009.1"/>
</dbReference>
<dbReference type="NCBIfam" id="TIGR01297">
    <property type="entry name" value="CDF"/>
    <property type="match status" value="1"/>
</dbReference>
<feature type="domain" description="Cation efflux protein transmembrane" evidence="8">
    <location>
        <begin position="31"/>
        <end position="222"/>
    </location>
</feature>
<keyword evidence="6 7" id="KW-0472">Membrane</keyword>
<feature type="transmembrane region" description="Helical" evidence="7">
    <location>
        <begin position="197"/>
        <end position="215"/>
    </location>
</feature>
<evidence type="ECO:0000256" key="2">
    <source>
        <dbReference type="ARBA" id="ARBA00008114"/>
    </source>
</evidence>
<protein>
    <submittedName>
        <fullName evidence="10">Cation diffusion facilitator family transporter</fullName>
    </submittedName>
</protein>
<dbReference type="Gene3D" id="3.30.70.1350">
    <property type="entry name" value="Cation efflux protein, cytoplasmic domain"/>
    <property type="match status" value="1"/>
</dbReference>
<evidence type="ECO:0000256" key="7">
    <source>
        <dbReference type="SAM" id="Phobius"/>
    </source>
</evidence>
<evidence type="ECO:0000256" key="5">
    <source>
        <dbReference type="ARBA" id="ARBA00022989"/>
    </source>
</evidence>
<accession>A0A1I0FMB9</accession>
<dbReference type="GO" id="GO:0008324">
    <property type="term" value="F:monoatomic cation transmembrane transporter activity"/>
    <property type="evidence" value="ECO:0007669"/>
    <property type="project" value="InterPro"/>
</dbReference>
<feature type="transmembrane region" description="Helical" evidence="7">
    <location>
        <begin position="130"/>
        <end position="151"/>
    </location>
</feature>
<keyword evidence="5 7" id="KW-1133">Transmembrane helix</keyword>
<reference evidence="11" key="1">
    <citation type="submission" date="2016-10" db="EMBL/GenBank/DDBJ databases">
        <authorList>
            <person name="Varghese N."/>
            <person name="Submissions S."/>
        </authorList>
    </citation>
    <scope>NUCLEOTIDE SEQUENCE [LARGE SCALE GENOMIC DNA]</scope>
    <source>
        <strain evidence="11">NLAE-zl-G277</strain>
    </source>
</reference>
<dbReference type="Proteomes" id="UP000198508">
    <property type="component" value="Unassembled WGS sequence"/>
</dbReference>
<gene>
    <name evidence="10" type="ORF">SAMN05216313_1099</name>
</gene>
<dbReference type="AlphaFoldDB" id="A0A1I0FMB9"/>
<comment type="subcellular location">
    <subcellularLocation>
        <location evidence="1">Membrane</location>
        <topology evidence="1">Multi-pass membrane protein</topology>
    </subcellularLocation>
</comment>
<feature type="transmembrane region" description="Helical" evidence="7">
    <location>
        <begin position="31"/>
        <end position="51"/>
    </location>
</feature>
<name>A0A1I0FMB9_9FIRM</name>
<feature type="transmembrane region" description="Helical" evidence="7">
    <location>
        <begin position="97"/>
        <end position="115"/>
    </location>
</feature>